<dbReference type="AlphaFoldDB" id="A0AAD4Z8U7"/>
<sequence length="86" mass="10063">MMVADIIDWEHKRWELVDIENLISVDEVNEIFTLPIGGKDIPDCLIWPYTKNGSYIVKSGYHWIMGENKRAQSNRIESSRQVDKQV</sequence>
<evidence type="ECO:0000313" key="2">
    <source>
        <dbReference type="Proteomes" id="UP001054821"/>
    </source>
</evidence>
<organism evidence="1 2">
    <name type="scientific">Prunus dulcis</name>
    <name type="common">Almond</name>
    <name type="synonym">Amygdalus dulcis</name>
    <dbReference type="NCBI Taxonomy" id="3755"/>
    <lineage>
        <taxon>Eukaryota</taxon>
        <taxon>Viridiplantae</taxon>
        <taxon>Streptophyta</taxon>
        <taxon>Embryophyta</taxon>
        <taxon>Tracheophyta</taxon>
        <taxon>Spermatophyta</taxon>
        <taxon>Magnoliopsida</taxon>
        <taxon>eudicotyledons</taxon>
        <taxon>Gunneridae</taxon>
        <taxon>Pentapetalae</taxon>
        <taxon>rosids</taxon>
        <taxon>fabids</taxon>
        <taxon>Rosales</taxon>
        <taxon>Rosaceae</taxon>
        <taxon>Amygdaloideae</taxon>
        <taxon>Amygdaleae</taxon>
        <taxon>Prunus</taxon>
    </lineage>
</organism>
<comment type="caution">
    <text evidence="1">The sequence shown here is derived from an EMBL/GenBank/DDBJ whole genome shotgun (WGS) entry which is preliminary data.</text>
</comment>
<protein>
    <submittedName>
        <fullName evidence="1">Uncharacterized protein</fullName>
    </submittedName>
</protein>
<name>A0AAD4Z8U7_PRUDU</name>
<evidence type="ECO:0000313" key="1">
    <source>
        <dbReference type="EMBL" id="KAI5337822.1"/>
    </source>
</evidence>
<reference evidence="1 2" key="1">
    <citation type="journal article" date="2022" name="G3 (Bethesda)">
        <title>Whole-genome sequence and methylome profiling of the almond [Prunus dulcis (Mill.) D.A. Webb] cultivar 'Nonpareil'.</title>
        <authorList>
            <person name="D'Amico-Willman K.M."/>
            <person name="Ouma W.Z."/>
            <person name="Meulia T."/>
            <person name="Sideli G.M."/>
            <person name="Gradziel T.M."/>
            <person name="Fresnedo-Ramirez J."/>
        </authorList>
    </citation>
    <scope>NUCLEOTIDE SEQUENCE [LARGE SCALE GENOMIC DNA]</scope>
    <source>
        <strain evidence="1">Clone GOH B32 T37-40</strain>
    </source>
</reference>
<gene>
    <name evidence="1" type="ORF">L3X38_017093</name>
</gene>
<dbReference type="EMBL" id="JAJFAZ020000003">
    <property type="protein sequence ID" value="KAI5337822.1"/>
    <property type="molecule type" value="Genomic_DNA"/>
</dbReference>
<keyword evidence="2" id="KW-1185">Reference proteome</keyword>
<dbReference type="Proteomes" id="UP001054821">
    <property type="component" value="Chromosome 3"/>
</dbReference>
<proteinExistence type="predicted"/>
<accession>A0AAD4Z8U7</accession>